<protein>
    <submittedName>
        <fullName evidence="1">Uncharacterized protein</fullName>
    </submittedName>
</protein>
<evidence type="ECO:0000313" key="1">
    <source>
        <dbReference type="EMBL" id="QHS93128.1"/>
    </source>
</evidence>
<name>A0A6C0BP28_9ZZZZ</name>
<dbReference type="EMBL" id="MN739197">
    <property type="protein sequence ID" value="QHS93128.1"/>
    <property type="molecule type" value="Genomic_DNA"/>
</dbReference>
<sequence>MKRYLYREQPERESTDRSIYCNIHPITEIDSEITIEYMSNSVDVNYISM</sequence>
<dbReference type="AlphaFoldDB" id="A0A6C0BP28"/>
<proteinExistence type="predicted"/>
<accession>A0A6C0BP28</accession>
<reference evidence="1" key="1">
    <citation type="journal article" date="2020" name="Nature">
        <title>Giant virus diversity and host interactions through global metagenomics.</title>
        <authorList>
            <person name="Schulz F."/>
            <person name="Roux S."/>
            <person name="Paez-Espino D."/>
            <person name="Jungbluth S."/>
            <person name="Walsh D.A."/>
            <person name="Denef V.J."/>
            <person name="McMahon K.D."/>
            <person name="Konstantinidis K.T."/>
            <person name="Eloe-Fadrosh E.A."/>
            <person name="Kyrpides N.C."/>
            <person name="Woyke T."/>
        </authorList>
    </citation>
    <scope>NUCLEOTIDE SEQUENCE</scope>
    <source>
        <strain evidence="1">GVMAG-M-3300017651-5</strain>
    </source>
</reference>
<organism evidence="1">
    <name type="scientific">viral metagenome</name>
    <dbReference type="NCBI Taxonomy" id="1070528"/>
    <lineage>
        <taxon>unclassified sequences</taxon>
        <taxon>metagenomes</taxon>
        <taxon>organismal metagenomes</taxon>
    </lineage>
</organism>